<dbReference type="Gene3D" id="3.80.10.10">
    <property type="entry name" value="Ribonuclease Inhibitor"/>
    <property type="match status" value="2"/>
</dbReference>
<evidence type="ECO:0000256" key="2">
    <source>
        <dbReference type="ARBA" id="ARBA00009634"/>
    </source>
</evidence>
<dbReference type="SUPFAM" id="SSF52200">
    <property type="entry name" value="Toll/Interleukin receptor TIR domain"/>
    <property type="match status" value="1"/>
</dbReference>
<evidence type="ECO:0000256" key="7">
    <source>
        <dbReference type="ARBA" id="ARBA00022989"/>
    </source>
</evidence>
<evidence type="ECO:0000313" key="15">
    <source>
        <dbReference type="Proteomes" id="UP000735302"/>
    </source>
</evidence>
<gene>
    <name evidence="14" type="ORF">PoB_005208000</name>
</gene>
<comment type="caution">
    <text evidence="14">The sequence shown here is derived from an EMBL/GenBank/DDBJ whole genome shotgun (WGS) entry which is preliminary data.</text>
</comment>
<proteinExistence type="inferred from homology"/>
<dbReference type="GO" id="GO:0007165">
    <property type="term" value="P:signal transduction"/>
    <property type="evidence" value="ECO:0007669"/>
    <property type="project" value="InterPro"/>
</dbReference>
<evidence type="ECO:0000256" key="3">
    <source>
        <dbReference type="ARBA" id="ARBA00022614"/>
    </source>
</evidence>
<evidence type="ECO:0000256" key="11">
    <source>
        <dbReference type="SAM" id="Phobius"/>
    </source>
</evidence>
<evidence type="ECO:0000256" key="10">
    <source>
        <dbReference type="ARBA" id="ARBA00023180"/>
    </source>
</evidence>
<evidence type="ECO:0000313" key="14">
    <source>
        <dbReference type="EMBL" id="GFO25575.1"/>
    </source>
</evidence>
<feature type="domain" description="TIR" evidence="13">
    <location>
        <begin position="806"/>
        <end position="944"/>
    </location>
</feature>
<comment type="subcellular location">
    <subcellularLocation>
        <location evidence="1">Membrane</location>
        <topology evidence="1">Single-pass membrane protein</topology>
    </subcellularLocation>
</comment>
<dbReference type="Gene3D" id="3.40.50.10140">
    <property type="entry name" value="Toll/interleukin-1 receptor homology (TIR) domain"/>
    <property type="match status" value="1"/>
</dbReference>
<dbReference type="Pfam" id="PF13855">
    <property type="entry name" value="LRR_8"/>
    <property type="match status" value="2"/>
</dbReference>
<evidence type="ECO:0000256" key="9">
    <source>
        <dbReference type="ARBA" id="ARBA00023170"/>
    </source>
</evidence>
<dbReference type="GO" id="GO:0005886">
    <property type="term" value="C:plasma membrane"/>
    <property type="evidence" value="ECO:0007669"/>
    <property type="project" value="TreeGrafter"/>
</dbReference>
<dbReference type="PROSITE" id="PS51450">
    <property type="entry name" value="LRR"/>
    <property type="match status" value="1"/>
</dbReference>
<keyword evidence="8 11" id="KW-0472">Membrane</keyword>
<dbReference type="PANTHER" id="PTHR24365:SF541">
    <property type="entry name" value="PROTEIN TOLL-RELATED"/>
    <property type="match status" value="1"/>
</dbReference>
<dbReference type="InterPro" id="IPR032675">
    <property type="entry name" value="LRR_dom_sf"/>
</dbReference>
<comment type="similarity">
    <text evidence="2">Belongs to the Toll-like receptor family.</text>
</comment>
<evidence type="ECO:0000256" key="6">
    <source>
        <dbReference type="ARBA" id="ARBA00022737"/>
    </source>
</evidence>
<keyword evidence="6" id="KW-0677">Repeat</keyword>
<evidence type="ECO:0000256" key="8">
    <source>
        <dbReference type="ARBA" id="ARBA00023136"/>
    </source>
</evidence>
<sequence>MTTPRKPMRTSMLILLLHIFNVEPAVSIQETPSKVERMNIPGLEGHGLIEGNLFNWEKHFQNKNKVYDTINPVREGHQTYDKAQHSENFDETFCSRCEETNMFHESFMRKHEGENMQVIDAHMSVSRALDSYGCCKIYNTFANCSYCGLYSIPSNLPANITALWLAHNNINDDVLQPGVFSHYSNLKILSLSTNNITSLPDGVFQGLRHLQCLCLQNNFIKMDQSLNSSFAFEAFNESLVFLKLNRNNKNLLDDSLIYPTFALSFLKNLKYLYLDGIPFKRFENPDQQFRKLTHLTLAGFNEGYCNITGLYENAFELDALIYLDISDCAIEGRFVNKSAFENLKDLQTLVISNNFNLGIATVGEFMYGFRNNTNFENLVMERINPRFTPCIAIYNYTLRHFKNTGLKRIYAMDNEIEIIEKGALQNLPETLTFLNLTGNKIIFGDYIQDLATLTGLEILILDGSLKSYRFPYKYPSVDLNSCGEKNNNQLETANEEKHIERVSRDQDIKYIPIPPRLYKLQMERDGMVYTLDNITFSSNNLTEANLKGNFFQYLDGPIYGFDKLKNLNLRQCHIYKISGQFFNHFSHLEKLDLSDNYLSQNLYEDTNGDIFKNLRSITNLNLHLNNIFTLTSRVFENLDKMKHLDLSQNRLGEVAFSIAHMKQLEVINLTGNEIRSLSRETMKEIDLINKERIQLKLDLGYNPIGCDCDNRRFLEWFTESGVMWKNISYRYLCDTELQPDDFEGVIERLRQKCDTHHTIFAIVTCATVVIILIILASLVYRFRWTLRYWYHAAKLTMLQSLPDDQFEHDVFVSYSIKDDFVEEVLIPCLQNDFNLRVHLHGLHFSAGGQITDSIYRAVTTSRKTLVVITKNMLGSYWCNYELMMARREAITRGRQVLVFLFLEPMSSWEVSSDIASYVRESTYIAYPPDTAHREAFWNKLASDLGADVSLI</sequence>
<dbReference type="PANTHER" id="PTHR24365">
    <property type="entry name" value="TOLL-LIKE RECEPTOR"/>
    <property type="match status" value="1"/>
</dbReference>
<evidence type="ECO:0000259" key="13">
    <source>
        <dbReference type="PROSITE" id="PS50104"/>
    </source>
</evidence>
<dbReference type="InterPro" id="IPR000157">
    <property type="entry name" value="TIR_dom"/>
</dbReference>
<dbReference type="AlphaFoldDB" id="A0AAV4C2F9"/>
<keyword evidence="15" id="KW-1185">Reference proteome</keyword>
<dbReference type="SMART" id="SM00369">
    <property type="entry name" value="LRR_TYP"/>
    <property type="match status" value="7"/>
</dbReference>
<reference evidence="14 15" key="1">
    <citation type="journal article" date="2021" name="Elife">
        <title>Chloroplast acquisition without the gene transfer in kleptoplastic sea slugs, Plakobranchus ocellatus.</title>
        <authorList>
            <person name="Maeda T."/>
            <person name="Takahashi S."/>
            <person name="Yoshida T."/>
            <person name="Shimamura S."/>
            <person name="Takaki Y."/>
            <person name="Nagai Y."/>
            <person name="Toyoda A."/>
            <person name="Suzuki Y."/>
            <person name="Arimoto A."/>
            <person name="Ishii H."/>
            <person name="Satoh N."/>
            <person name="Nishiyama T."/>
            <person name="Hasebe M."/>
            <person name="Maruyama T."/>
            <person name="Minagawa J."/>
            <person name="Obokata J."/>
            <person name="Shigenobu S."/>
        </authorList>
    </citation>
    <scope>NUCLEOTIDE SEQUENCE [LARGE SCALE GENOMIC DNA]</scope>
</reference>
<keyword evidence="5 12" id="KW-0732">Signal</keyword>
<dbReference type="GO" id="GO:0038023">
    <property type="term" value="F:signaling receptor activity"/>
    <property type="evidence" value="ECO:0007669"/>
    <property type="project" value="TreeGrafter"/>
</dbReference>
<keyword evidence="4 11" id="KW-0812">Transmembrane</keyword>
<keyword evidence="9 14" id="KW-0675">Receptor</keyword>
<keyword evidence="7 11" id="KW-1133">Transmembrane helix</keyword>
<dbReference type="SMART" id="SM00255">
    <property type="entry name" value="TIR"/>
    <property type="match status" value="1"/>
</dbReference>
<protein>
    <submittedName>
        <fullName evidence="14">Toll-like receptor e</fullName>
    </submittedName>
</protein>
<evidence type="ECO:0000256" key="5">
    <source>
        <dbReference type="ARBA" id="ARBA00022729"/>
    </source>
</evidence>
<dbReference type="InterPro" id="IPR035897">
    <property type="entry name" value="Toll_tir_struct_dom_sf"/>
</dbReference>
<dbReference type="SUPFAM" id="SSF52047">
    <property type="entry name" value="RNI-like"/>
    <property type="match status" value="1"/>
</dbReference>
<keyword evidence="10" id="KW-0325">Glycoprotein</keyword>
<evidence type="ECO:0000256" key="12">
    <source>
        <dbReference type="SAM" id="SignalP"/>
    </source>
</evidence>
<feature type="signal peptide" evidence="12">
    <location>
        <begin position="1"/>
        <end position="27"/>
    </location>
</feature>
<dbReference type="PROSITE" id="PS50104">
    <property type="entry name" value="TIR"/>
    <property type="match status" value="1"/>
</dbReference>
<dbReference type="Pfam" id="PF13676">
    <property type="entry name" value="TIR_2"/>
    <property type="match status" value="1"/>
</dbReference>
<dbReference type="Proteomes" id="UP000735302">
    <property type="component" value="Unassembled WGS sequence"/>
</dbReference>
<feature type="transmembrane region" description="Helical" evidence="11">
    <location>
        <begin position="759"/>
        <end position="780"/>
    </location>
</feature>
<name>A0AAV4C2F9_9GAST</name>
<dbReference type="EMBL" id="BLXT01005762">
    <property type="protein sequence ID" value="GFO25575.1"/>
    <property type="molecule type" value="Genomic_DNA"/>
</dbReference>
<organism evidence="14 15">
    <name type="scientific">Plakobranchus ocellatus</name>
    <dbReference type="NCBI Taxonomy" id="259542"/>
    <lineage>
        <taxon>Eukaryota</taxon>
        <taxon>Metazoa</taxon>
        <taxon>Spiralia</taxon>
        <taxon>Lophotrochozoa</taxon>
        <taxon>Mollusca</taxon>
        <taxon>Gastropoda</taxon>
        <taxon>Heterobranchia</taxon>
        <taxon>Euthyneura</taxon>
        <taxon>Panpulmonata</taxon>
        <taxon>Sacoglossa</taxon>
        <taxon>Placobranchoidea</taxon>
        <taxon>Plakobranchidae</taxon>
        <taxon>Plakobranchus</taxon>
    </lineage>
</organism>
<evidence type="ECO:0000256" key="4">
    <source>
        <dbReference type="ARBA" id="ARBA00022692"/>
    </source>
</evidence>
<keyword evidence="3" id="KW-0433">Leucine-rich repeat</keyword>
<feature type="chain" id="PRO_5043741458" evidence="12">
    <location>
        <begin position="28"/>
        <end position="951"/>
    </location>
</feature>
<dbReference type="InterPro" id="IPR003591">
    <property type="entry name" value="Leu-rich_rpt_typical-subtyp"/>
</dbReference>
<evidence type="ECO:0000256" key="1">
    <source>
        <dbReference type="ARBA" id="ARBA00004167"/>
    </source>
</evidence>
<accession>A0AAV4C2F9</accession>
<dbReference type="SUPFAM" id="SSF52058">
    <property type="entry name" value="L domain-like"/>
    <property type="match status" value="1"/>
</dbReference>
<dbReference type="InterPro" id="IPR001611">
    <property type="entry name" value="Leu-rich_rpt"/>
</dbReference>